<reference evidence="2 3" key="1">
    <citation type="submission" date="2018-09" db="EMBL/GenBank/DDBJ databases">
        <authorList>
            <person name="Zhu H."/>
        </authorList>
    </citation>
    <scope>NUCLEOTIDE SEQUENCE [LARGE SCALE GENOMIC DNA]</scope>
    <source>
        <strain evidence="2 3">K2W22B-5</strain>
    </source>
</reference>
<evidence type="ECO:0000259" key="1">
    <source>
        <dbReference type="SMART" id="SM00834"/>
    </source>
</evidence>
<dbReference type="RefSeq" id="WP_119829646.1">
    <property type="nucleotide sequence ID" value="NZ_QYUL01000001.1"/>
</dbReference>
<feature type="domain" description="Putative regulatory protein FmdB zinc ribbon" evidence="1">
    <location>
        <begin position="1"/>
        <end position="40"/>
    </location>
</feature>
<accession>A0A418W1W0</accession>
<evidence type="ECO:0000313" key="2">
    <source>
        <dbReference type="EMBL" id="RJF84005.1"/>
    </source>
</evidence>
<protein>
    <submittedName>
        <fullName evidence="2">Zinc ribbon domain-containing protein</fullName>
    </submittedName>
</protein>
<dbReference type="EMBL" id="QYUL01000001">
    <property type="protein sequence ID" value="RJF84005.1"/>
    <property type="molecule type" value="Genomic_DNA"/>
</dbReference>
<dbReference type="Proteomes" id="UP000283458">
    <property type="component" value="Unassembled WGS sequence"/>
</dbReference>
<sequence length="76" mass="8248">MPFYSYRCDACQTLFETLVRGSDTPVCPSCGSVALTRQLSGTVAAGKSASLVQGARQMAAREGHFSNYSRSERPKR</sequence>
<evidence type="ECO:0000313" key="3">
    <source>
        <dbReference type="Proteomes" id="UP000283458"/>
    </source>
</evidence>
<keyword evidence="3" id="KW-1185">Reference proteome</keyword>
<dbReference type="AlphaFoldDB" id="A0A418W1W0"/>
<organism evidence="2 3">
    <name type="scientific">Azospirillum cavernae</name>
    <dbReference type="NCBI Taxonomy" id="2320860"/>
    <lineage>
        <taxon>Bacteria</taxon>
        <taxon>Pseudomonadati</taxon>
        <taxon>Pseudomonadota</taxon>
        <taxon>Alphaproteobacteria</taxon>
        <taxon>Rhodospirillales</taxon>
        <taxon>Azospirillaceae</taxon>
        <taxon>Azospirillum</taxon>
    </lineage>
</organism>
<dbReference type="NCBIfam" id="TIGR02605">
    <property type="entry name" value="CxxC_CxxC_SSSS"/>
    <property type="match status" value="1"/>
</dbReference>
<dbReference type="Pfam" id="PF09723">
    <property type="entry name" value="Zn_ribbon_8"/>
    <property type="match status" value="1"/>
</dbReference>
<comment type="caution">
    <text evidence="2">The sequence shown here is derived from an EMBL/GenBank/DDBJ whole genome shotgun (WGS) entry which is preliminary data.</text>
</comment>
<dbReference type="SMART" id="SM00834">
    <property type="entry name" value="CxxC_CXXC_SSSS"/>
    <property type="match status" value="1"/>
</dbReference>
<name>A0A418W1W0_9PROT</name>
<dbReference type="InterPro" id="IPR013429">
    <property type="entry name" value="Regulatory_FmdB_Zinc_ribbon"/>
</dbReference>
<proteinExistence type="predicted"/>
<dbReference type="OrthoDB" id="9813321at2"/>
<gene>
    <name evidence="2" type="ORF">D3877_05160</name>
</gene>